<gene>
    <name evidence="3" type="ORF">O1G21_04485</name>
</gene>
<dbReference type="PRINTS" id="PR01438">
    <property type="entry name" value="UNVRSLSTRESS"/>
</dbReference>
<keyword evidence="4" id="KW-1185">Reference proteome</keyword>
<dbReference type="CDD" id="cd00293">
    <property type="entry name" value="USP-like"/>
    <property type="match status" value="1"/>
</dbReference>
<dbReference type="SUPFAM" id="SSF52402">
    <property type="entry name" value="Adenine nucleotide alpha hydrolases-like"/>
    <property type="match status" value="1"/>
</dbReference>
<sequence>MTGTTRVIVGLNGSLGSLAALYRAVPEAAARSAVLVPVTAWQPSDGDDLRPLSELAYAARERVDTAFEQAFGGYPTNPVVHPMVVRGDAGPALVSAVGSQGDLIVVGSAGHGRLRRALHGSTAHYCRTHAACRVVTVSPSELLRSLELAALSGTPLPLAAGAHAR</sequence>
<dbReference type="RefSeq" id="WP_270140968.1">
    <property type="nucleotide sequence ID" value="NZ_CP115450.1"/>
</dbReference>
<comment type="similarity">
    <text evidence="1">Belongs to the universal stress protein A family.</text>
</comment>
<dbReference type="InterPro" id="IPR006016">
    <property type="entry name" value="UspA"/>
</dbReference>
<feature type="domain" description="UspA" evidence="2">
    <location>
        <begin position="5"/>
        <end position="137"/>
    </location>
</feature>
<dbReference type="Proteomes" id="UP001212821">
    <property type="component" value="Chromosome"/>
</dbReference>
<dbReference type="Pfam" id="PF00582">
    <property type="entry name" value="Usp"/>
    <property type="match status" value="1"/>
</dbReference>
<dbReference type="PANTHER" id="PTHR46553">
    <property type="entry name" value="ADENINE NUCLEOTIDE ALPHA HYDROLASES-LIKE SUPERFAMILY PROTEIN"/>
    <property type="match status" value="1"/>
</dbReference>
<evidence type="ECO:0000259" key="2">
    <source>
        <dbReference type="Pfam" id="PF00582"/>
    </source>
</evidence>
<protein>
    <submittedName>
        <fullName evidence="3">Universal stress protein</fullName>
    </submittedName>
</protein>
<dbReference type="InterPro" id="IPR014729">
    <property type="entry name" value="Rossmann-like_a/b/a_fold"/>
</dbReference>
<dbReference type="EMBL" id="CP115450">
    <property type="protein sequence ID" value="WBP85187.1"/>
    <property type="molecule type" value="Genomic_DNA"/>
</dbReference>
<dbReference type="PANTHER" id="PTHR46553:SF3">
    <property type="entry name" value="ADENINE NUCLEOTIDE ALPHA HYDROLASES-LIKE SUPERFAMILY PROTEIN"/>
    <property type="match status" value="1"/>
</dbReference>
<dbReference type="Gene3D" id="3.40.50.620">
    <property type="entry name" value="HUPs"/>
    <property type="match status" value="1"/>
</dbReference>
<proteinExistence type="inferred from homology"/>
<dbReference type="InterPro" id="IPR006015">
    <property type="entry name" value="Universal_stress_UspA"/>
</dbReference>
<evidence type="ECO:0000256" key="1">
    <source>
        <dbReference type="ARBA" id="ARBA00008791"/>
    </source>
</evidence>
<reference evidence="4" key="1">
    <citation type="submission" date="2022-12" db="EMBL/GenBank/DDBJ databases">
        <authorList>
            <person name="Mo P."/>
        </authorList>
    </citation>
    <scope>NUCLEOTIDE SEQUENCE [LARGE SCALE GENOMIC DNA]</scope>
    <source>
        <strain evidence="4">HUAS 3-15</strain>
    </source>
</reference>
<name>A0ABY7PXL0_9ACTN</name>
<organism evidence="3 4">
    <name type="scientific">Kitasatospora cathayae</name>
    <dbReference type="NCBI Taxonomy" id="3004092"/>
    <lineage>
        <taxon>Bacteria</taxon>
        <taxon>Bacillati</taxon>
        <taxon>Actinomycetota</taxon>
        <taxon>Actinomycetes</taxon>
        <taxon>Kitasatosporales</taxon>
        <taxon>Streptomycetaceae</taxon>
        <taxon>Kitasatospora</taxon>
    </lineage>
</organism>
<accession>A0ABY7PXL0</accession>
<evidence type="ECO:0000313" key="3">
    <source>
        <dbReference type="EMBL" id="WBP85187.1"/>
    </source>
</evidence>
<evidence type="ECO:0000313" key="4">
    <source>
        <dbReference type="Proteomes" id="UP001212821"/>
    </source>
</evidence>